<dbReference type="EMBL" id="CAETWZ010000019">
    <property type="protein sequence ID" value="CAB4367561.1"/>
    <property type="molecule type" value="Genomic_DNA"/>
</dbReference>
<dbReference type="PANTHER" id="PTHR30455:SF2">
    <property type="entry name" value="TRANSCRIPTIONAL REPRESSOR NRDR"/>
    <property type="match status" value="1"/>
</dbReference>
<keyword evidence="2" id="KW-0547">Nucleotide-binding</keyword>
<dbReference type="PANTHER" id="PTHR30455">
    <property type="entry name" value="TRANSCRIPTIONAL REPRESSOR NRDR"/>
    <property type="match status" value="1"/>
</dbReference>
<dbReference type="InterPro" id="IPR055173">
    <property type="entry name" value="NrdR-like_N"/>
</dbReference>
<proteinExistence type="inferred from homology"/>
<dbReference type="EMBL" id="CAEZZL010000050">
    <property type="protein sequence ID" value="CAB4762408.1"/>
    <property type="molecule type" value="Genomic_DNA"/>
</dbReference>
<name>A0A6J6AFN2_9ZZZZ</name>
<dbReference type="GO" id="GO:0045892">
    <property type="term" value="P:negative regulation of DNA-templated transcription"/>
    <property type="evidence" value="ECO:0007669"/>
    <property type="project" value="InterPro"/>
</dbReference>
<evidence type="ECO:0000259" key="7">
    <source>
        <dbReference type="PROSITE" id="PS51161"/>
    </source>
</evidence>
<evidence type="ECO:0000313" key="8">
    <source>
        <dbReference type="EMBL" id="CAB4367561.1"/>
    </source>
</evidence>
<dbReference type="InterPro" id="IPR003796">
    <property type="entry name" value="RNR_NrdR-like"/>
</dbReference>
<evidence type="ECO:0000256" key="3">
    <source>
        <dbReference type="ARBA" id="ARBA00022840"/>
    </source>
</evidence>
<keyword evidence="6" id="KW-0804">Transcription</keyword>
<gene>
    <name evidence="9" type="ORF">UFOPK2334_00892</name>
    <name evidence="10" type="ORF">UFOPK2870_00746</name>
    <name evidence="8" type="ORF">UFOPK4179_00345</name>
    <name evidence="11" type="ORF">UFOPK4293_00959</name>
</gene>
<dbReference type="GO" id="GO:0008270">
    <property type="term" value="F:zinc ion binding"/>
    <property type="evidence" value="ECO:0007669"/>
    <property type="project" value="InterPro"/>
</dbReference>
<evidence type="ECO:0000256" key="1">
    <source>
        <dbReference type="ARBA" id="ARBA00022491"/>
    </source>
</evidence>
<dbReference type="GO" id="GO:0005524">
    <property type="term" value="F:ATP binding"/>
    <property type="evidence" value="ECO:0007669"/>
    <property type="project" value="UniProtKB-KW"/>
</dbReference>
<dbReference type="GO" id="GO:0003677">
    <property type="term" value="F:DNA binding"/>
    <property type="evidence" value="ECO:0007669"/>
    <property type="project" value="UniProtKB-KW"/>
</dbReference>
<accession>A0A6J6AFN2</accession>
<protein>
    <submittedName>
        <fullName evidence="8">Unannotated protein</fullName>
    </submittedName>
</protein>
<dbReference type="InterPro" id="IPR005144">
    <property type="entry name" value="ATP-cone_dom"/>
</dbReference>
<dbReference type="Pfam" id="PF03477">
    <property type="entry name" value="ATP-cone"/>
    <property type="match status" value="1"/>
</dbReference>
<keyword evidence="1" id="KW-0678">Repressor</keyword>
<dbReference type="EMBL" id="CAFBQH010000053">
    <property type="protein sequence ID" value="CAB5050655.1"/>
    <property type="molecule type" value="Genomic_DNA"/>
</dbReference>
<evidence type="ECO:0000256" key="4">
    <source>
        <dbReference type="ARBA" id="ARBA00023015"/>
    </source>
</evidence>
<dbReference type="AlphaFoldDB" id="A0A6J6AFN2"/>
<reference evidence="8" key="1">
    <citation type="submission" date="2020-05" db="EMBL/GenBank/DDBJ databases">
        <authorList>
            <person name="Chiriac C."/>
            <person name="Salcher M."/>
            <person name="Ghai R."/>
            <person name="Kavagutti S V."/>
        </authorList>
    </citation>
    <scope>NUCLEOTIDE SEQUENCE</scope>
</reference>
<evidence type="ECO:0000256" key="6">
    <source>
        <dbReference type="ARBA" id="ARBA00023163"/>
    </source>
</evidence>
<sequence length="163" mass="18170">MGNSWSFRVRNVHCPVCPHDDTKVIDSRPADDGAAIRRRRVCPECAYRFTTYERLEEAPLLVMKRSGSPEPFDRAKVAFGVRSACKGRPVDDASIDALAEAVEDDMRLAVTAGTEVTSSTVGHAVLERLKDLDEVAYMRFASVYKNFDDAAAFRRELALLKQS</sequence>
<dbReference type="NCBIfam" id="TIGR00244">
    <property type="entry name" value="transcriptional regulator NrdR"/>
    <property type="match status" value="1"/>
</dbReference>
<keyword evidence="5" id="KW-0238">DNA-binding</keyword>
<evidence type="ECO:0000256" key="5">
    <source>
        <dbReference type="ARBA" id="ARBA00023125"/>
    </source>
</evidence>
<evidence type="ECO:0000256" key="2">
    <source>
        <dbReference type="ARBA" id="ARBA00022741"/>
    </source>
</evidence>
<keyword evidence="3" id="KW-0067">ATP-binding</keyword>
<evidence type="ECO:0000313" key="9">
    <source>
        <dbReference type="EMBL" id="CAB4676862.1"/>
    </source>
</evidence>
<feature type="domain" description="ATP-cone" evidence="7">
    <location>
        <begin position="60"/>
        <end position="152"/>
    </location>
</feature>
<dbReference type="HAMAP" id="MF_00440">
    <property type="entry name" value="NrdR"/>
    <property type="match status" value="1"/>
</dbReference>
<dbReference type="PROSITE" id="PS51161">
    <property type="entry name" value="ATP_CONE"/>
    <property type="match status" value="1"/>
</dbReference>
<dbReference type="EMBL" id="CAEZXA010000071">
    <property type="protein sequence ID" value="CAB4676862.1"/>
    <property type="molecule type" value="Genomic_DNA"/>
</dbReference>
<keyword evidence="4" id="KW-0805">Transcription regulation</keyword>
<evidence type="ECO:0000313" key="10">
    <source>
        <dbReference type="EMBL" id="CAB4762408.1"/>
    </source>
</evidence>
<organism evidence="8">
    <name type="scientific">freshwater metagenome</name>
    <dbReference type="NCBI Taxonomy" id="449393"/>
    <lineage>
        <taxon>unclassified sequences</taxon>
        <taxon>metagenomes</taxon>
        <taxon>ecological metagenomes</taxon>
    </lineage>
</organism>
<evidence type="ECO:0000313" key="11">
    <source>
        <dbReference type="EMBL" id="CAB5050655.1"/>
    </source>
</evidence>
<dbReference type="Pfam" id="PF22811">
    <property type="entry name" value="Zn_ribbon_NrdR"/>
    <property type="match status" value="1"/>
</dbReference>